<accession>A0A6J8A774</accession>
<keyword evidence="4" id="KW-1133">Transmembrane helix</keyword>
<organism evidence="9 10">
    <name type="scientific">Mytilus coruscus</name>
    <name type="common">Sea mussel</name>
    <dbReference type="NCBI Taxonomy" id="42192"/>
    <lineage>
        <taxon>Eukaryota</taxon>
        <taxon>Metazoa</taxon>
        <taxon>Spiralia</taxon>
        <taxon>Lophotrochozoa</taxon>
        <taxon>Mollusca</taxon>
        <taxon>Bivalvia</taxon>
        <taxon>Autobranchia</taxon>
        <taxon>Pteriomorphia</taxon>
        <taxon>Mytilida</taxon>
        <taxon>Mytiloidea</taxon>
        <taxon>Mytilidae</taxon>
        <taxon>Mytilinae</taxon>
        <taxon>Mytilus</taxon>
    </lineage>
</organism>
<dbReference type="InterPro" id="IPR051836">
    <property type="entry name" value="Kremen_rcpt"/>
</dbReference>
<keyword evidence="5" id="KW-0472">Membrane</keyword>
<evidence type="ECO:0000256" key="4">
    <source>
        <dbReference type="ARBA" id="ARBA00022989"/>
    </source>
</evidence>
<dbReference type="InterPro" id="IPR002889">
    <property type="entry name" value="WSC_carb-bd"/>
</dbReference>
<reference evidence="9 10" key="1">
    <citation type="submission" date="2020-06" db="EMBL/GenBank/DDBJ databases">
        <authorList>
            <person name="Li R."/>
            <person name="Bekaert M."/>
        </authorList>
    </citation>
    <scope>NUCLEOTIDE SEQUENCE [LARGE SCALE GENOMIC DNA]</scope>
    <source>
        <strain evidence="10">wild</strain>
    </source>
</reference>
<evidence type="ECO:0000313" key="10">
    <source>
        <dbReference type="Proteomes" id="UP000507470"/>
    </source>
</evidence>
<protein>
    <recommendedName>
        <fullName evidence="8">WSC domain-containing protein</fullName>
    </recommendedName>
</protein>
<keyword evidence="10" id="KW-1185">Reference proteome</keyword>
<comment type="subcellular location">
    <subcellularLocation>
        <location evidence="1">Membrane</location>
        <topology evidence="1">Single-pass membrane protein</topology>
    </subcellularLocation>
</comment>
<evidence type="ECO:0000256" key="6">
    <source>
        <dbReference type="ARBA" id="ARBA00023180"/>
    </source>
</evidence>
<dbReference type="PANTHER" id="PTHR24269:SF16">
    <property type="entry name" value="PROTEIN SLG1"/>
    <property type="match status" value="1"/>
</dbReference>
<feature type="compositionally biased region" description="Polar residues" evidence="7">
    <location>
        <begin position="92"/>
        <end position="117"/>
    </location>
</feature>
<dbReference type="AlphaFoldDB" id="A0A6J8A774"/>
<dbReference type="EMBL" id="CACVKT020000751">
    <property type="protein sequence ID" value="CAC5362694.1"/>
    <property type="molecule type" value="Genomic_DNA"/>
</dbReference>
<dbReference type="Pfam" id="PF01822">
    <property type="entry name" value="WSC"/>
    <property type="match status" value="1"/>
</dbReference>
<gene>
    <name evidence="9" type="ORF">MCOR_4376</name>
</gene>
<keyword evidence="3" id="KW-0732">Signal</keyword>
<evidence type="ECO:0000256" key="5">
    <source>
        <dbReference type="ARBA" id="ARBA00023136"/>
    </source>
</evidence>
<keyword evidence="2" id="KW-0812">Transmembrane</keyword>
<evidence type="ECO:0000256" key="3">
    <source>
        <dbReference type="ARBA" id="ARBA00022729"/>
    </source>
</evidence>
<name>A0A6J8A774_MYTCO</name>
<sequence>MFSDQELSLYMTLEMCKQSCFKRKDRYLGLRASHECLCGDSLGDPGVYNKTNDNECNKICGGNSSQICGGSWRNSVYEFLTATVPTTKMTTPGHSTVKSTEMTTPGHSTVKTTEMTTPRQSTVKLTDIITLGQSKVSTTDMITPGKSTIITLQKTKPGASIVTSMKTTKSLGKSEVTFVQPIRPLECLCPCSKFGKGKWDFLRGTNLTLDQLREILKPELDLMKKELSINKSNTTRMRRSKISAPDDRVSAASVGYVGVVFICYNSFS</sequence>
<evidence type="ECO:0000256" key="1">
    <source>
        <dbReference type="ARBA" id="ARBA00004167"/>
    </source>
</evidence>
<feature type="region of interest" description="Disordered" evidence="7">
    <location>
        <begin position="89"/>
        <end position="117"/>
    </location>
</feature>
<keyword evidence="6" id="KW-0325">Glycoprotein</keyword>
<evidence type="ECO:0000256" key="2">
    <source>
        <dbReference type="ARBA" id="ARBA00022692"/>
    </source>
</evidence>
<evidence type="ECO:0000256" key="7">
    <source>
        <dbReference type="SAM" id="MobiDB-lite"/>
    </source>
</evidence>
<feature type="domain" description="WSC" evidence="8">
    <location>
        <begin position="1"/>
        <end position="80"/>
    </location>
</feature>
<proteinExistence type="predicted"/>
<dbReference type="OrthoDB" id="6157674at2759"/>
<dbReference type="SMART" id="SM00321">
    <property type="entry name" value="WSC"/>
    <property type="match status" value="1"/>
</dbReference>
<evidence type="ECO:0000259" key="8">
    <source>
        <dbReference type="PROSITE" id="PS51212"/>
    </source>
</evidence>
<dbReference type="PROSITE" id="PS51212">
    <property type="entry name" value="WSC"/>
    <property type="match status" value="1"/>
</dbReference>
<evidence type="ECO:0000313" key="9">
    <source>
        <dbReference type="EMBL" id="CAC5362694.1"/>
    </source>
</evidence>
<dbReference type="GO" id="GO:0005886">
    <property type="term" value="C:plasma membrane"/>
    <property type="evidence" value="ECO:0007669"/>
    <property type="project" value="TreeGrafter"/>
</dbReference>
<dbReference type="Proteomes" id="UP000507470">
    <property type="component" value="Unassembled WGS sequence"/>
</dbReference>
<dbReference type="PANTHER" id="PTHR24269">
    <property type="entry name" value="KREMEN PROTEIN"/>
    <property type="match status" value="1"/>
</dbReference>